<dbReference type="Gene3D" id="1.10.260.40">
    <property type="entry name" value="lambda repressor-like DNA-binding domains"/>
    <property type="match status" value="1"/>
</dbReference>
<gene>
    <name evidence="5" type="ORF">J2S05_002478</name>
</gene>
<keyword evidence="1" id="KW-0805">Transcription regulation</keyword>
<name>A0ABT9YIM4_9BACI</name>
<dbReference type="Pfam" id="PF13407">
    <property type="entry name" value="Peripla_BP_4"/>
    <property type="match status" value="1"/>
</dbReference>
<evidence type="ECO:0000256" key="2">
    <source>
        <dbReference type="ARBA" id="ARBA00023125"/>
    </source>
</evidence>
<comment type="caution">
    <text evidence="5">The sequence shown here is derived from an EMBL/GenBank/DDBJ whole genome shotgun (WGS) entry which is preliminary data.</text>
</comment>
<dbReference type="InterPro" id="IPR025997">
    <property type="entry name" value="SBP_2_dom"/>
</dbReference>
<dbReference type="SUPFAM" id="SSF53822">
    <property type="entry name" value="Periplasmic binding protein-like I"/>
    <property type="match status" value="1"/>
</dbReference>
<dbReference type="InterPro" id="IPR010982">
    <property type="entry name" value="Lambda_DNA-bd_dom_sf"/>
</dbReference>
<evidence type="ECO:0000313" key="5">
    <source>
        <dbReference type="EMBL" id="MDQ0207677.1"/>
    </source>
</evidence>
<evidence type="ECO:0000256" key="3">
    <source>
        <dbReference type="ARBA" id="ARBA00023163"/>
    </source>
</evidence>
<dbReference type="Pfam" id="PF00356">
    <property type="entry name" value="LacI"/>
    <property type="match status" value="1"/>
</dbReference>
<dbReference type="InterPro" id="IPR028082">
    <property type="entry name" value="Peripla_BP_I"/>
</dbReference>
<dbReference type="CDD" id="cd01392">
    <property type="entry name" value="HTH_LacI"/>
    <property type="match status" value="1"/>
</dbReference>
<sequence length="334" mass="37378">MVTLTKTTAKTIAEKLGLSIATVDRALNNRGNVKKETYQKIMDTVEELGYKPNKLASVLSKKMKYKMAVLYPAFGQYFWSQVEVGLNKAINELADYGVEVTTFRMKEGNDSDMLQKVIDTNEYHAIAVASGEEILDVVINDGIEKGVTICTFNQDALGSKRLFYVGADYYESGRLAAELTCKFVGQSGKVAVFGQNNDFQTNEKNRGFIEASTQYQNVQVYGPIAVSTPLTDKLKDLIEGLDGIYVSTSDIFEVAAYLSSIDKKLTLICHDLNEEIHHFLESGVITATINQDPVNQGYLTLMELFRHLAFEEEIKAEQITKLEVVMKENAKYYL</sequence>
<dbReference type="PANTHER" id="PTHR30146">
    <property type="entry name" value="LACI-RELATED TRANSCRIPTIONAL REPRESSOR"/>
    <property type="match status" value="1"/>
</dbReference>
<protein>
    <submittedName>
        <fullName evidence="5">LacI family transcriptional regulator</fullName>
    </submittedName>
</protein>
<dbReference type="SMART" id="SM00354">
    <property type="entry name" value="HTH_LACI"/>
    <property type="match status" value="1"/>
</dbReference>
<evidence type="ECO:0000259" key="4">
    <source>
        <dbReference type="PROSITE" id="PS50932"/>
    </source>
</evidence>
<dbReference type="SUPFAM" id="SSF47413">
    <property type="entry name" value="lambda repressor-like DNA-binding domains"/>
    <property type="match status" value="1"/>
</dbReference>
<evidence type="ECO:0000256" key="1">
    <source>
        <dbReference type="ARBA" id="ARBA00023015"/>
    </source>
</evidence>
<dbReference type="InterPro" id="IPR000843">
    <property type="entry name" value="HTH_LacI"/>
</dbReference>
<dbReference type="EMBL" id="JAUSUA010000003">
    <property type="protein sequence ID" value="MDQ0207677.1"/>
    <property type="molecule type" value="Genomic_DNA"/>
</dbReference>
<keyword evidence="6" id="KW-1185">Reference proteome</keyword>
<evidence type="ECO:0000313" key="6">
    <source>
        <dbReference type="Proteomes" id="UP001225034"/>
    </source>
</evidence>
<keyword evidence="3" id="KW-0804">Transcription</keyword>
<dbReference type="CDD" id="cd06307">
    <property type="entry name" value="PBP1_sugar_binding"/>
    <property type="match status" value="1"/>
</dbReference>
<feature type="domain" description="HTH lacI-type" evidence="4">
    <location>
        <begin position="7"/>
        <end position="61"/>
    </location>
</feature>
<dbReference type="PROSITE" id="PS50932">
    <property type="entry name" value="HTH_LACI_2"/>
    <property type="match status" value="1"/>
</dbReference>
<organism evidence="5 6">
    <name type="scientific">Alkalicoccobacillus murimartini</name>
    <dbReference type="NCBI Taxonomy" id="171685"/>
    <lineage>
        <taxon>Bacteria</taxon>
        <taxon>Bacillati</taxon>
        <taxon>Bacillota</taxon>
        <taxon>Bacilli</taxon>
        <taxon>Bacillales</taxon>
        <taxon>Bacillaceae</taxon>
        <taxon>Alkalicoccobacillus</taxon>
    </lineage>
</organism>
<reference evidence="5 6" key="1">
    <citation type="submission" date="2023-07" db="EMBL/GenBank/DDBJ databases">
        <title>Genomic Encyclopedia of Type Strains, Phase IV (KMG-IV): sequencing the most valuable type-strain genomes for metagenomic binning, comparative biology and taxonomic classification.</title>
        <authorList>
            <person name="Goeker M."/>
        </authorList>
    </citation>
    <scope>NUCLEOTIDE SEQUENCE [LARGE SCALE GENOMIC DNA]</scope>
    <source>
        <strain evidence="5 6">DSM 19154</strain>
    </source>
</reference>
<keyword evidence="2" id="KW-0238">DNA-binding</keyword>
<accession>A0ABT9YIM4</accession>
<dbReference type="RefSeq" id="WP_306983154.1">
    <property type="nucleotide sequence ID" value="NZ_JAUSUA010000003.1"/>
</dbReference>
<dbReference type="PANTHER" id="PTHR30146:SF144">
    <property type="entry name" value="LACI-FAMILY TRANSCRIPTION REGULATOR"/>
    <property type="match status" value="1"/>
</dbReference>
<dbReference type="Proteomes" id="UP001225034">
    <property type="component" value="Unassembled WGS sequence"/>
</dbReference>
<dbReference type="Gene3D" id="3.40.50.2300">
    <property type="match status" value="2"/>
</dbReference>
<proteinExistence type="predicted"/>